<accession>A0A8T0IA43</accession>
<keyword evidence="2" id="KW-1185">Reference proteome</keyword>
<evidence type="ECO:0000313" key="2">
    <source>
        <dbReference type="Proteomes" id="UP000822688"/>
    </source>
</evidence>
<organism evidence="1 2">
    <name type="scientific">Ceratodon purpureus</name>
    <name type="common">Fire moss</name>
    <name type="synonym">Dicranum purpureum</name>
    <dbReference type="NCBI Taxonomy" id="3225"/>
    <lineage>
        <taxon>Eukaryota</taxon>
        <taxon>Viridiplantae</taxon>
        <taxon>Streptophyta</taxon>
        <taxon>Embryophyta</taxon>
        <taxon>Bryophyta</taxon>
        <taxon>Bryophytina</taxon>
        <taxon>Bryopsida</taxon>
        <taxon>Dicranidae</taxon>
        <taxon>Pseudoditrichales</taxon>
        <taxon>Ditrichaceae</taxon>
        <taxon>Ceratodon</taxon>
    </lineage>
</organism>
<sequence>MELRCFKSQFDSPSSLLLSDPRLSQCLVSAALKRQSQIENRFLHNPFLILAKGYVRSSKISLEVRTLSFTCFLNRCARDATRIIRLWQAFHQEDFYCTELDRCSSGSLGKF</sequence>
<reference evidence="1" key="1">
    <citation type="submission" date="2020-06" db="EMBL/GenBank/DDBJ databases">
        <title>WGS assembly of Ceratodon purpureus strain R40.</title>
        <authorList>
            <person name="Carey S.B."/>
            <person name="Jenkins J."/>
            <person name="Shu S."/>
            <person name="Lovell J.T."/>
            <person name="Sreedasyam A."/>
            <person name="Maumus F."/>
            <person name="Tiley G.P."/>
            <person name="Fernandez-Pozo N."/>
            <person name="Barry K."/>
            <person name="Chen C."/>
            <person name="Wang M."/>
            <person name="Lipzen A."/>
            <person name="Daum C."/>
            <person name="Saski C.A."/>
            <person name="Payton A.C."/>
            <person name="Mcbreen J.C."/>
            <person name="Conrad R.E."/>
            <person name="Kollar L.M."/>
            <person name="Olsson S."/>
            <person name="Huttunen S."/>
            <person name="Landis J.B."/>
            <person name="Wickett N.J."/>
            <person name="Johnson M.G."/>
            <person name="Rensing S.A."/>
            <person name="Grimwood J."/>
            <person name="Schmutz J."/>
            <person name="Mcdaniel S.F."/>
        </authorList>
    </citation>
    <scope>NUCLEOTIDE SEQUENCE</scope>
    <source>
        <strain evidence="1">R40</strain>
    </source>
</reference>
<dbReference type="AlphaFoldDB" id="A0A8T0IA43"/>
<dbReference type="Proteomes" id="UP000822688">
    <property type="component" value="Chromosome 4"/>
</dbReference>
<evidence type="ECO:0000313" key="1">
    <source>
        <dbReference type="EMBL" id="KAG0580620.1"/>
    </source>
</evidence>
<protein>
    <submittedName>
        <fullName evidence="1">Uncharacterized protein</fullName>
    </submittedName>
</protein>
<proteinExistence type="predicted"/>
<dbReference type="EMBL" id="CM026424">
    <property type="protein sequence ID" value="KAG0580620.1"/>
    <property type="molecule type" value="Genomic_DNA"/>
</dbReference>
<comment type="caution">
    <text evidence="1">The sequence shown here is derived from an EMBL/GenBank/DDBJ whole genome shotgun (WGS) entry which is preliminary data.</text>
</comment>
<gene>
    <name evidence="1" type="ORF">KC19_4G187500</name>
</gene>
<name>A0A8T0IA43_CERPU</name>